<dbReference type="KEGG" id="lmat:92516953"/>
<dbReference type="GeneID" id="92516953"/>
<keyword evidence="3" id="KW-1185">Reference proteome</keyword>
<dbReference type="OrthoDB" id="272911at2759"/>
<feature type="compositionally biased region" description="Low complexity" evidence="1">
    <location>
        <begin position="638"/>
        <end position="658"/>
    </location>
</feature>
<proteinExistence type="predicted"/>
<sequence length="816" mass="88194">MEVVKQNTKYVYDVGNLSVGSYQSQSESAAVVAGTPAADAECDASKACCAVSSSHYRKFELVDSPVPPYMCTGAPIPYLLRHFTFNVDSTVRFREAAEAASCEMKANQSTGESATCTVNASAVLEGVTASPPYTLPSRGYALCRQGNSLTSAESRSSPIPVIASSFCSGNQCISYTPANYRRDRSACMNYPLGFYTSADGNNTSQFSSFEKDGAALWPNLFKGCKWIDDITMSSPTTIHDISFQCDVPKSTGWSLSYENFSAYLTDTIAPLFPIGRPTRVAGQYVSPTDTDTILVEVEYVSFSSFKTGMWTLRICATRQCITRTFPVAGDTGHYPSVMRVNVSASRLGLSTSPYGPLMVIDAYSAITPITSPFRTLLAPSVVYVEKAVTPSSQDTVNMTLARDPPERVPSPYAASTSGKTTSRVLCEGDYRFSTATNDCQPLTDRDCATKYRGRRSRFDPAARACAYPVPLLKGPLLFKPLTDPGPPRVYSPEELRDILRTVRLPQFLRTMEKSYAEYERQRAQREGRLVRPPSRQAEPAEGTDVAAAAVAEEPRRAYTDGTKVPGARGLTITCIVTTCVLWTVALLRNVLSKCFAVGPWDGERPCAFVEGAMHCWRWLSRAGAEGHKRQRPRQQGNASSAAAPPTTAWASASQSTTQENWSGGRAGPAPKKRKGKGTSFMAATSSPSTVTAPHEAPGEPVSSAPFKAKSPEAAPQHERQGGGQRGRRPRAYHSRGTEQEHWQGVPAAEGGRPLHGLTNAPSTSQRTSQLTASSAPRKRHTLRLAAGRGLSPRVACLSRVAATWDTASASLLRAQT</sequence>
<evidence type="ECO:0000313" key="2">
    <source>
        <dbReference type="EMBL" id="KAG5484973.1"/>
    </source>
</evidence>
<dbReference type="AlphaFoldDB" id="A0A836L0Y4"/>
<dbReference type="EMBL" id="JAFEUZ010000010">
    <property type="protein sequence ID" value="KAG5484973.1"/>
    <property type="molecule type" value="Genomic_DNA"/>
</dbReference>
<protein>
    <submittedName>
        <fullName evidence="2">Uncharacterized protein</fullName>
    </submittedName>
</protein>
<feature type="region of interest" description="Disordered" evidence="1">
    <location>
        <begin position="626"/>
        <end position="779"/>
    </location>
</feature>
<dbReference type="Proteomes" id="UP000673552">
    <property type="component" value="Unassembled WGS sequence"/>
</dbReference>
<gene>
    <name evidence="2" type="ORF">LSCM1_07052</name>
</gene>
<feature type="region of interest" description="Disordered" evidence="1">
    <location>
        <begin position="397"/>
        <end position="417"/>
    </location>
</feature>
<evidence type="ECO:0000313" key="3">
    <source>
        <dbReference type="Proteomes" id="UP000673552"/>
    </source>
</evidence>
<feature type="compositionally biased region" description="Polar residues" evidence="1">
    <location>
        <begin position="759"/>
        <end position="774"/>
    </location>
</feature>
<dbReference type="RefSeq" id="XP_067180645.1">
    <property type="nucleotide sequence ID" value="XM_067324441.1"/>
</dbReference>
<reference evidence="3" key="2">
    <citation type="journal article" date="2021" name="Sci. Data">
        <title>Chromosome-scale genome sequencing, assembly and annotation of six genomes from subfamily Leishmaniinae.</title>
        <authorList>
            <person name="Almutairi H."/>
            <person name="Urbaniak M.D."/>
            <person name="Bates M.D."/>
            <person name="Jariyapan N."/>
            <person name="Kwakye-Nuako G."/>
            <person name="Thomaz Soccol V."/>
            <person name="Al-Salem W.S."/>
            <person name="Dillon R.J."/>
            <person name="Bates P.A."/>
            <person name="Gatherer D."/>
        </authorList>
    </citation>
    <scope>NUCLEOTIDE SEQUENCE [LARGE SCALE GENOMIC DNA]</scope>
</reference>
<name>A0A836L0Y4_9TRYP</name>
<feature type="region of interest" description="Disordered" evidence="1">
    <location>
        <begin position="523"/>
        <end position="545"/>
    </location>
</feature>
<comment type="caution">
    <text evidence="2">The sequence shown here is derived from an EMBL/GenBank/DDBJ whole genome shotgun (WGS) entry which is preliminary data.</text>
</comment>
<feature type="compositionally biased region" description="Polar residues" evidence="1">
    <location>
        <begin position="681"/>
        <end position="691"/>
    </location>
</feature>
<accession>A0A836L0Y4</accession>
<reference evidence="3" key="1">
    <citation type="journal article" date="2021" name="Microbiol. Resour. Announc.">
        <title>LGAAP: Leishmaniinae Genome Assembly and Annotation Pipeline.</title>
        <authorList>
            <person name="Almutairi H."/>
            <person name="Urbaniak M.D."/>
            <person name="Bates M.D."/>
            <person name="Jariyapan N."/>
            <person name="Kwakye-Nuako G."/>
            <person name="Thomaz-Soccol V."/>
            <person name="Al-Salem W.S."/>
            <person name="Dillon R.J."/>
            <person name="Bates P.A."/>
            <person name="Gatherer D."/>
        </authorList>
    </citation>
    <scope>NUCLEOTIDE SEQUENCE [LARGE SCALE GENOMIC DNA]</scope>
</reference>
<evidence type="ECO:0000256" key="1">
    <source>
        <dbReference type="SAM" id="MobiDB-lite"/>
    </source>
</evidence>
<organism evidence="2 3">
    <name type="scientific">Leishmania martiniquensis</name>
    <dbReference type="NCBI Taxonomy" id="1580590"/>
    <lineage>
        <taxon>Eukaryota</taxon>
        <taxon>Discoba</taxon>
        <taxon>Euglenozoa</taxon>
        <taxon>Kinetoplastea</taxon>
        <taxon>Metakinetoplastina</taxon>
        <taxon>Trypanosomatida</taxon>
        <taxon>Trypanosomatidae</taxon>
        <taxon>Leishmaniinae</taxon>
        <taxon>Leishmania</taxon>
    </lineage>
</organism>